<organism evidence="2 3">
    <name type="scientific">Hyaloscypha bicolor E</name>
    <dbReference type="NCBI Taxonomy" id="1095630"/>
    <lineage>
        <taxon>Eukaryota</taxon>
        <taxon>Fungi</taxon>
        <taxon>Dikarya</taxon>
        <taxon>Ascomycota</taxon>
        <taxon>Pezizomycotina</taxon>
        <taxon>Leotiomycetes</taxon>
        <taxon>Helotiales</taxon>
        <taxon>Hyaloscyphaceae</taxon>
        <taxon>Hyaloscypha</taxon>
        <taxon>Hyaloscypha bicolor</taxon>
    </lineage>
</organism>
<accession>A0A2J6SEN8</accession>
<dbReference type="RefSeq" id="XP_024726139.1">
    <property type="nucleotide sequence ID" value="XM_024887685.1"/>
</dbReference>
<dbReference type="InParanoid" id="A0A2J6SEN8"/>
<evidence type="ECO:0000313" key="2">
    <source>
        <dbReference type="EMBL" id="PMD49235.1"/>
    </source>
</evidence>
<reference evidence="2 3" key="1">
    <citation type="submission" date="2016-04" db="EMBL/GenBank/DDBJ databases">
        <title>A degradative enzymes factory behind the ericoid mycorrhizal symbiosis.</title>
        <authorList>
            <consortium name="DOE Joint Genome Institute"/>
            <person name="Martino E."/>
            <person name="Morin E."/>
            <person name="Grelet G."/>
            <person name="Kuo A."/>
            <person name="Kohler A."/>
            <person name="Daghino S."/>
            <person name="Barry K."/>
            <person name="Choi C."/>
            <person name="Cichocki N."/>
            <person name="Clum A."/>
            <person name="Copeland A."/>
            <person name="Hainaut M."/>
            <person name="Haridas S."/>
            <person name="Labutti K."/>
            <person name="Lindquist E."/>
            <person name="Lipzen A."/>
            <person name="Khouja H.-R."/>
            <person name="Murat C."/>
            <person name="Ohm R."/>
            <person name="Olson A."/>
            <person name="Spatafora J."/>
            <person name="Veneault-Fourrey C."/>
            <person name="Henrissat B."/>
            <person name="Grigoriev I."/>
            <person name="Martin F."/>
            <person name="Perotto S."/>
        </authorList>
    </citation>
    <scope>NUCLEOTIDE SEQUENCE [LARGE SCALE GENOMIC DNA]</scope>
    <source>
        <strain evidence="2 3">E</strain>
    </source>
</reference>
<evidence type="ECO:0000313" key="3">
    <source>
        <dbReference type="Proteomes" id="UP000235371"/>
    </source>
</evidence>
<dbReference type="EMBL" id="KZ613921">
    <property type="protein sequence ID" value="PMD49235.1"/>
    <property type="molecule type" value="Genomic_DNA"/>
</dbReference>
<sequence length="251" mass="26489">MGTGLWAGSGRFLDRGKAGDHERGKDPLAGCRRRQGYNQTATRRRPALARNCVSASAVAEATRAEQSRTAGVTTMKSSSSGRKEKGEGESETSQDGGQRCGNGSGRGDKTIEGELTKAVSEACIYRNGQGSFLGFAGWCRQWLPAPNSRIELAAEGCDGQWLVGWLAGWLIDKCTLTWRRGSSAGKNVSVKGDWGAGAAAAAAGNILESKTRDGDGDGHNSSTTSCLLSTHSSFLCFTHDMHSHCKTAVSL</sequence>
<dbReference type="Proteomes" id="UP000235371">
    <property type="component" value="Unassembled WGS sequence"/>
</dbReference>
<dbReference type="AlphaFoldDB" id="A0A2J6SEN8"/>
<gene>
    <name evidence="2" type="ORF">K444DRAFT_670913</name>
</gene>
<proteinExistence type="predicted"/>
<name>A0A2J6SEN8_9HELO</name>
<dbReference type="GeneID" id="36595761"/>
<keyword evidence="3" id="KW-1185">Reference proteome</keyword>
<feature type="compositionally biased region" description="Basic and acidic residues" evidence="1">
    <location>
        <begin position="12"/>
        <end position="26"/>
    </location>
</feature>
<feature type="region of interest" description="Disordered" evidence="1">
    <location>
        <begin position="1"/>
        <end position="111"/>
    </location>
</feature>
<protein>
    <submittedName>
        <fullName evidence="2">Uncharacterized protein</fullName>
    </submittedName>
</protein>
<evidence type="ECO:0000256" key="1">
    <source>
        <dbReference type="SAM" id="MobiDB-lite"/>
    </source>
</evidence>